<dbReference type="Pfam" id="PF13673">
    <property type="entry name" value="Acetyltransf_10"/>
    <property type="match status" value="1"/>
</dbReference>
<dbReference type="EMBL" id="JBEGDP010000026">
    <property type="protein sequence ID" value="MEQ7848992.1"/>
    <property type="molecule type" value="Genomic_DNA"/>
</dbReference>
<evidence type="ECO:0000313" key="3">
    <source>
        <dbReference type="Proteomes" id="UP001482520"/>
    </source>
</evidence>
<gene>
    <name evidence="2" type="ORF">V6R90_17065</name>
</gene>
<dbReference type="GO" id="GO:0016746">
    <property type="term" value="F:acyltransferase activity"/>
    <property type="evidence" value="ECO:0007669"/>
    <property type="project" value="UniProtKB-KW"/>
</dbReference>
<proteinExistence type="predicted"/>
<keyword evidence="2" id="KW-0808">Transferase</keyword>
<keyword evidence="3" id="KW-1185">Reference proteome</keyword>
<dbReference type="CDD" id="cd04301">
    <property type="entry name" value="NAT_SF"/>
    <property type="match status" value="1"/>
</dbReference>
<reference evidence="2 3" key="1">
    <citation type="submission" date="2024-02" db="EMBL/GenBank/DDBJ databases">
        <title>Full genome sequence of Nocardioides kribbensis.</title>
        <authorList>
            <person name="Poletto B.L."/>
            <person name="Silva G."/>
            <person name="Galante D."/>
            <person name="Campos K.R."/>
            <person name="Santos M.B.N."/>
            <person name="Sacchi C.T."/>
        </authorList>
    </citation>
    <scope>NUCLEOTIDE SEQUENCE [LARGE SCALE GENOMIC DNA]</scope>
    <source>
        <strain evidence="2 3">O4R</strain>
    </source>
</reference>
<comment type="caution">
    <text evidence="2">The sequence shown here is derived from an EMBL/GenBank/DDBJ whole genome shotgun (WGS) entry which is preliminary data.</text>
</comment>
<evidence type="ECO:0000259" key="1">
    <source>
        <dbReference type="PROSITE" id="PS51186"/>
    </source>
</evidence>
<dbReference type="Gene3D" id="3.40.630.30">
    <property type="match status" value="1"/>
</dbReference>
<dbReference type="InterPro" id="IPR016181">
    <property type="entry name" value="Acyl_CoA_acyltransferase"/>
</dbReference>
<protein>
    <submittedName>
        <fullName evidence="2">GNAT family N-acetyltransferase</fullName>
        <ecNumber evidence="2">2.3.1.-</ecNumber>
    </submittedName>
</protein>
<dbReference type="RefSeq" id="WP_349805377.1">
    <property type="nucleotide sequence ID" value="NZ_JBEGDP010000026.1"/>
</dbReference>
<evidence type="ECO:0000313" key="2">
    <source>
        <dbReference type="EMBL" id="MEQ7848992.1"/>
    </source>
</evidence>
<accession>A0ABV1P2K6</accession>
<keyword evidence="2" id="KW-0012">Acyltransferase</keyword>
<dbReference type="SUPFAM" id="SSF55729">
    <property type="entry name" value="Acyl-CoA N-acyltransferases (Nat)"/>
    <property type="match status" value="1"/>
</dbReference>
<dbReference type="EC" id="2.3.1.-" evidence="2"/>
<dbReference type="Proteomes" id="UP001482520">
    <property type="component" value="Unassembled WGS sequence"/>
</dbReference>
<name>A0ABV1P2K6_9ACTN</name>
<feature type="domain" description="N-acetyltransferase" evidence="1">
    <location>
        <begin position="21"/>
        <end position="170"/>
    </location>
</feature>
<dbReference type="PROSITE" id="PS51186">
    <property type="entry name" value="GNAT"/>
    <property type="match status" value="1"/>
</dbReference>
<organism evidence="2 3">
    <name type="scientific">Nocardioides kribbensis</name>
    <dbReference type="NCBI Taxonomy" id="305517"/>
    <lineage>
        <taxon>Bacteria</taxon>
        <taxon>Bacillati</taxon>
        <taxon>Actinomycetota</taxon>
        <taxon>Actinomycetes</taxon>
        <taxon>Propionibacteriales</taxon>
        <taxon>Nocardioidaceae</taxon>
        <taxon>Nocardioides</taxon>
    </lineage>
</organism>
<dbReference type="InterPro" id="IPR000182">
    <property type="entry name" value="GNAT_dom"/>
</dbReference>
<sequence>MSGPVSGAAGGSSGGPVVWSSDFAGLGPAVAYAVWRLRQEVFVVEQACPYPDLDGRDTEPGTRHVVLPDPERPDEVPVLGYARVLDDGDTWRIGRVVLHPAGRGRGLSGALMEACVALCDGAETGSGVRRDVVLDAQAPLAGWYAGFGFAVDGPEFLEDGIPHVPMRRRG</sequence>